<proteinExistence type="predicted"/>
<dbReference type="OMA" id="NNGWFAL"/>
<evidence type="ECO:0000313" key="3">
    <source>
        <dbReference type="EMBL" id="ELU02159.1"/>
    </source>
</evidence>
<feature type="transmembrane region" description="Helical" evidence="2">
    <location>
        <begin position="853"/>
        <end position="876"/>
    </location>
</feature>
<reference evidence="5" key="1">
    <citation type="submission" date="2012-12" db="EMBL/GenBank/DDBJ databases">
        <authorList>
            <person name="Hellsten U."/>
            <person name="Grimwood J."/>
            <person name="Chapman J.A."/>
            <person name="Shapiro H."/>
            <person name="Aerts A."/>
            <person name="Otillar R.P."/>
            <person name="Terry A.Y."/>
            <person name="Boore J.L."/>
            <person name="Simakov O."/>
            <person name="Marletaz F."/>
            <person name="Cho S.-J."/>
            <person name="Edsinger-Gonzales E."/>
            <person name="Havlak P."/>
            <person name="Kuo D.-H."/>
            <person name="Larsson T."/>
            <person name="Lv J."/>
            <person name="Arendt D."/>
            <person name="Savage R."/>
            <person name="Osoegawa K."/>
            <person name="de Jong P."/>
            <person name="Lindberg D.R."/>
            <person name="Seaver E.C."/>
            <person name="Weisblat D.A."/>
            <person name="Putnam N.H."/>
            <person name="Grigoriev I.V."/>
            <person name="Rokhsar D.S."/>
        </authorList>
    </citation>
    <scope>NUCLEOTIDE SEQUENCE</scope>
    <source>
        <strain evidence="5">I ESC-2004</strain>
    </source>
</reference>
<dbReference type="EMBL" id="AMQN01008981">
    <property type="status" value="NOT_ANNOTATED_CDS"/>
    <property type="molecule type" value="Genomic_DNA"/>
</dbReference>
<dbReference type="Proteomes" id="UP000014760">
    <property type="component" value="Unassembled WGS sequence"/>
</dbReference>
<organism evidence="3">
    <name type="scientific">Capitella teleta</name>
    <name type="common">Polychaete worm</name>
    <dbReference type="NCBI Taxonomy" id="283909"/>
    <lineage>
        <taxon>Eukaryota</taxon>
        <taxon>Metazoa</taxon>
        <taxon>Spiralia</taxon>
        <taxon>Lophotrochozoa</taxon>
        <taxon>Annelida</taxon>
        <taxon>Polychaeta</taxon>
        <taxon>Sedentaria</taxon>
        <taxon>Scolecida</taxon>
        <taxon>Capitellidae</taxon>
        <taxon>Capitella</taxon>
    </lineage>
</organism>
<feature type="region of interest" description="Disordered" evidence="1">
    <location>
        <begin position="897"/>
        <end position="920"/>
    </location>
</feature>
<feature type="transmembrane region" description="Helical" evidence="2">
    <location>
        <begin position="929"/>
        <end position="956"/>
    </location>
</feature>
<gene>
    <name evidence="3" type="ORF">CAPTEDRAFT_226428</name>
</gene>
<sequence>MASACKAPVMRSVLAEIGHYGHGCLGYEDAGGLEDKCNAMYLKRPPSVIYGCVLSVVNPRLRLLKLISCPFLREFWVFGQISAHARAPQNRSQIDCMTEEMLACWNPAFKKLRGLRVCGCRVRMTLTPHPLHLHRIEGARFEKCSKCTGSTYEARPCSPTSDRQCMHVAHPLLIAGEDTTPKFIEGMKVQKSSNVFAEDLHNSRSLNSILYVKDEQSSGFLWQRESGISIKAAIFDVHFIPGFSDVDHSSDNLYMFENPNNSEDKTKFRDIVDNFCRNPIPDYYSITLEISRDRTTAAQMSTCNPANPSSPKCPLTVRNGDSFLHRTLNDPCKKMVTKTIDIADSSTFFNLTHHDRLLTCENVSVQGEVYSYVDVHEHDGVVAIAKRTEIFMMNLCWRRGSQILTVLVLRWTNNNIPRRGGGRVGTFPKELNPAPNSIVCTDNNALLRQVFNQSYTAEHSITFPPRRCRSAKSRCDQCLEHQRCRVLELFEKKCCQIDCYTLSDCKQAYSDAYRYTIQPVFQNIKSEYQCHVKYKPPKVLYKVKYIIQVESAGFFTPLKYGTVYAKDLDFQGQGEFQVDFLNIEHSIGLDLQSEMILKGYYDEKYKWYNHSLFSMKEQEGYNNKRVVVHEISHNIFVASTQFSKPFDYSTSNWDEKNDCNKDISKFRSLQRQHNDDGQPITMSATRTKNADPNERFNYSIMSNQYDPRIRFYVPGNTSILPFYFRDIGPVLLTNKSLTTRLELAPGGKVWNIHIKGKMSEVPAYLGVTINNRGEFEELFRYDFLIIDQETFDLIFSIPNYGQDPDKTFDIKLTDAKQSYNVYLTQMVFEQQSFGNDAERFQQPNTEQKLSITITVYAIVGGIAVVCFVLLSIGYLYSECTHKAEFYTPYHPKTPQLYNEPPATPSSFPEDEHAPCSPSSNLSKKQTTFIGLYIVMRILYSLFFTFTVFFAILMLFIEGDFQELSKIGTLQGIKHNSSADLASKINSFGQTELLRQGELVTNMQGACSNYIGELFNAMAFQMENITSSQHLLEMHGRQSSVSYHMHQRVTTFMDKYVDNVDNYTNAVRNKTEQHIEPVITKYHQYLRKIFKSDWLSFPQRLFNESEFVDDRPVMLQTKSSLKGVDVDFGAFLDIEEVEKVQLWPLQFWESYYNNLPLLPSLPVPEIGLLNPFCTLGPDSNPRNLTSHTAFKHLDSSLAFATHLPEEPIKGPRLTSTYLAEEYKYILPDGQRFVHEEPAFSLEEYLSTVNTEVLRIIFLVMDAILLIYRFTHTYVRATTMCTGFEDTREEKLNSTHVYIKSDTAMTTPDSRSHEPEHQQIDERTVYCSEDPGFANEATSVIPDYNTSPWQHQATGSTNCESQSTNPYVHHYHGDASAVGIEQDEQPKKYAHARQVTGHLLLSDSLPKLLVACALMVLFYVVVKATVVLVDFVSVSQLEGFSMFSQALDVQINQTNWYLADQAEHFNQVTMKIYEAQMKSELLNLESMLEYFNTEQKRIAENYVGEVCAVQKQALVNWTCSLTFDPPSLDIPMLPCNFIPIKPSLYSGNHDISFEPLLQSARAVLVNAGYAVFVAVAGMHVIHLSGAVLFHYLKTRHKFAVRHIYLSSSPPAARYARRPPAPDDTDCESEELEPSYETFAAGGKRNALPPGHSGTLSADFKYSETKV</sequence>
<protein>
    <submittedName>
        <fullName evidence="3 4">Uncharacterized protein</fullName>
    </submittedName>
</protein>
<feature type="region of interest" description="Disordered" evidence="1">
    <location>
        <begin position="1609"/>
        <end position="1664"/>
    </location>
</feature>
<feature type="transmembrane region" description="Helical" evidence="2">
    <location>
        <begin position="1567"/>
        <end position="1590"/>
    </location>
</feature>
<keyword evidence="2" id="KW-0472">Membrane</keyword>
<reference evidence="3 5" key="2">
    <citation type="journal article" date="2013" name="Nature">
        <title>Insights into bilaterian evolution from three spiralian genomes.</title>
        <authorList>
            <person name="Simakov O."/>
            <person name="Marletaz F."/>
            <person name="Cho S.J."/>
            <person name="Edsinger-Gonzales E."/>
            <person name="Havlak P."/>
            <person name="Hellsten U."/>
            <person name="Kuo D.H."/>
            <person name="Larsson T."/>
            <person name="Lv J."/>
            <person name="Arendt D."/>
            <person name="Savage R."/>
            <person name="Osoegawa K."/>
            <person name="de Jong P."/>
            <person name="Grimwood J."/>
            <person name="Chapman J.A."/>
            <person name="Shapiro H."/>
            <person name="Aerts A."/>
            <person name="Otillar R.P."/>
            <person name="Terry A.Y."/>
            <person name="Boore J.L."/>
            <person name="Grigoriev I.V."/>
            <person name="Lindberg D.R."/>
            <person name="Seaver E.C."/>
            <person name="Weisblat D.A."/>
            <person name="Putnam N.H."/>
            <person name="Rokhsar D.S."/>
        </authorList>
    </citation>
    <scope>NUCLEOTIDE SEQUENCE</scope>
    <source>
        <strain evidence="3 5">I ESC-2004</strain>
    </source>
</reference>
<name>R7U846_CAPTE</name>
<dbReference type="EMBL" id="KB304303">
    <property type="protein sequence ID" value="ELU02159.1"/>
    <property type="molecule type" value="Genomic_DNA"/>
</dbReference>
<accession>R7U846</accession>
<evidence type="ECO:0000256" key="1">
    <source>
        <dbReference type="SAM" id="MobiDB-lite"/>
    </source>
</evidence>
<keyword evidence="2" id="KW-1133">Transmembrane helix</keyword>
<keyword evidence="5" id="KW-1185">Reference proteome</keyword>
<dbReference type="HOGENOM" id="CLU_242042_0_0_1"/>
<evidence type="ECO:0000313" key="5">
    <source>
        <dbReference type="Proteomes" id="UP000014760"/>
    </source>
</evidence>
<dbReference type="OrthoDB" id="6247498at2759"/>
<feature type="compositionally biased region" description="Acidic residues" evidence="1">
    <location>
        <begin position="1620"/>
        <end position="1631"/>
    </location>
</feature>
<dbReference type="EnsemblMetazoa" id="CapteT226428">
    <property type="protein sequence ID" value="CapteP226428"/>
    <property type="gene ID" value="CapteG226428"/>
</dbReference>
<evidence type="ECO:0000256" key="2">
    <source>
        <dbReference type="SAM" id="Phobius"/>
    </source>
</evidence>
<evidence type="ECO:0000313" key="4">
    <source>
        <dbReference type="EnsemblMetazoa" id="CapteP226428"/>
    </source>
</evidence>
<reference evidence="4" key="3">
    <citation type="submission" date="2015-06" db="UniProtKB">
        <authorList>
            <consortium name="EnsemblMetazoa"/>
        </authorList>
    </citation>
    <scope>IDENTIFICATION</scope>
</reference>
<keyword evidence="2" id="KW-0812">Transmembrane</keyword>